<evidence type="ECO:0000313" key="3">
    <source>
        <dbReference type="EMBL" id="VFT77359.1"/>
    </source>
</evidence>
<keyword evidence="4" id="KW-1185">Reference proteome</keyword>
<dbReference type="AlphaFoldDB" id="A0A485K327"/>
<proteinExistence type="predicted"/>
<sequence length="124" mass="14435">MSLCKYAYKQCYNVRSAKRDGELHRLCDYHREKANSMQKTYATKRRQERRAQRGLPATPHFQDTTFESLPLDQHTPYVDLACLVPADELITLFDDVYACPFQTSSVLDGELTDDEVVHLYRLLC</sequence>
<dbReference type="Proteomes" id="UP000332933">
    <property type="component" value="Unassembled WGS sequence"/>
</dbReference>
<name>A0A485K327_9STRA</name>
<dbReference type="OrthoDB" id="66908at2759"/>
<feature type="region of interest" description="Disordered" evidence="1">
    <location>
        <begin position="38"/>
        <end position="61"/>
    </location>
</feature>
<organism evidence="3 4">
    <name type="scientific">Aphanomyces stellatus</name>
    <dbReference type="NCBI Taxonomy" id="120398"/>
    <lineage>
        <taxon>Eukaryota</taxon>
        <taxon>Sar</taxon>
        <taxon>Stramenopiles</taxon>
        <taxon>Oomycota</taxon>
        <taxon>Saprolegniomycetes</taxon>
        <taxon>Saprolegniales</taxon>
        <taxon>Verrucalvaceae</taxon>
        <taxon>Aphanomyces</taxon>
    </lineage>
</organism>
<evidence type="ECO:0000256" key="1">
    <source>
        <dbReference type="SAM" id="MobiDB-lite"/>
    </source>
</evidence>
<protein>
    <submittedName>
        <fullName evidence="3">Aste57867_133 protein</fullName>
    </submittedName>
</protein>
<accession>A0A485K327</accession>
<gene>
    <name evidence="3" type="primary">Aste57867_133</name>
    <name evidence="2" type="ORF">As57867_000133</name>
    <name evidence="3" type="ORF">ASTE57867_133</name>
</gene>
<dbReference type="EMBL" id="VJMH01000004">
    <property type="protein sequence ID" value="KAF0720708.1"/>
    <property type="molecule type" value="Genomic_DNA"/>
</dbReference>
<dbReference type="EMBL" id="CAADRA010000004">
    <property type="protein sequence ID" value="VFT77359.1"/>
    <property type="molecule type" value="Genomic_DNA"/>
</dbReference>
<reference evidence="3 4" key="1">
    <citation type="submission" date="2019-03" db="EMBL/GenBank/DDBJ databases">
        <authorList>
            <person name="Gaulin E."/>
            <person name="Dumas B."/>
        </authorList>
    </citation>
    <scope>NUCLEOTIDE SEQUENCE [LARGE SCALE GENOMIC DNA]</scope>
    <source>
        <strain evidence="3">CBS 568.67</strain>
    </source>
</reference>
<evidence type="ECO:0000313" key="2">
    <source>
        <dbReference type="EMBL" id="KAF0720708.1"/>
    </source>
</evidence>
<evidence type="ECO:0000313" key="4">
    <source>
        <dbReference type="Proteomes" id="UP000332933"/>
    </source>
</evidence>
<reference evidence="2" key="2">
    <citation type="submission" date="2019-06" db="EMBL/GenBank/DDBJ databases">
        <title>Genomics analysis of Aphanomyces spp. identifies a new class of oomycete effector associated with host adaptation.</title>
        <authorList>
            <person name="Gaulin E."/>
        </authorList>
    </citation>
    <scope>NUCLEOTIDE SEQUENCE</scope>
    <source>
        <strain evidence="2">CBS 578.67</strain>
    </source>
</reference>